<evidence type="ECO:0000313" key="1">
    <source>
        <dbReference type="EMBL" id="VIO65340.1"/>
    </source>
</evidence>
<name>A0A508STL3_9BRAD</name>
<comment type="caution">
    <text evidence="1">The sequence shown here is derived from an EMBL/GenBank/DDBJ whole genome shotgun (WGS) entry which is preliminary data.</text>
</comment>
<reference evidence="1" key="1">
    <citation type="submission" date="2019-02" db="EMBL/GenBank/DDBJ databases">
        <authorList>
            <person name="Pothier F.J."/>
        </authorList>
    </citation>
    <scope>NUCLEOTIDE SEQUENCE</scope>
    <source>
        <strain evidence="1">CI-1B</strain>
    </source>
</reference>
<dbReference type="Proteomes" id="UP000328092">
    <property type="component" value="Unassembled WGS sequence"/>
</dbReference>
<evidence type="ECO:0000313" key="2">
    <source>
        <dbReference type="Proteomes" id="UP000328092"/>
    </source>
</evidence>
<dbReference type="AlphaFoldDB" id="A0A508STL3"/>
<dbReference type="OrthoDB" id="8139545at2"/>
<protein>
    <submittedName>
        <fullName evidence="1">Uncharacterized protein</fullName>
    </submittedName>
</protein>
<accession>A0A508STL3</accession>
<proteinExistence type="predicted"/>
<sequence>MFTYQTTDRKEARRLRIAQFNARPATVRSAGATVTGRVRSIVESESGAAWVVTIVPDAPKSAAPAMRRAPRMCLAAEDYL</sequence>
<gene>
    <name evidence="1" type="ORF">CI1B_04390</name>
</gene>
<organism evidence="1 2">
    <name type="scientific">Bradyrhizobium ivorense</name>
    <dbReference type="NCBI Taxonomy" id="2511166"/>
    <lineage>
        <taxon>Bacteria</taxon>
        <taxon>Pseudomonadati</taxon>
        <taxon>Pseudomonadota</taxon>
        <taxon>Alphaproteobacteria</taxon>
        <taxon>Hyphomicrobiales</taxon>
        <taxon>Nitrobacteraceae</taxon>
        <taxon>Bradyrhizobium</taxon>
    </lineage>
</organism>
<dbReference type="EMBL" id="CAADFC020000004">
    <property type="protein sequence ID" value="VIO65340.1"/>
    <property type="molecule type" value="Genomic_DNA"/>
</dbReference>
<keyword evidence="2" id="KW-1185">Reference proteome</keyword>
<dbReference type="RefSeq" id="WP_139479929.1">
    <property type="nucleotide sequence ID" value="NZ_CAADFB020000003.1"/>
</dbReference>